<gene>
    <name evidence="2" type="ORF">HCEG_02237</name>
</gene>
<dbReference type="AlphaFoldDB" id="F0UBB3"/>
<dbReference type="EMBL" id="DS990637">
    <property type="protein sequence ID" value="EGC43022.1"/>
    <property type="molecule type" value="Genomic_DNA"/>
</dbReference>
<proteinExistence type="predicted"/>
<evidence type="ECO:0000256" key="1">
    <source>
        <dbReference type="SAM" id="MobiDB-lite"/>
    </source>
</evidence>
<organism evidence="3">
    <name type="scientific">Ajellomyces capsulatus (strain H88)</name>
    <name type="common">Darling's disease fungus</name>
    <name type="synonym">Histoplasma capsulatum</name>
    <dbReference type="NCBI Taxonomy" id="544711"/>
    <lineage>
        <taxon>Eukaryota</taxon>
        <taxon>Fungi</taxon>
        <taxon>Dikarya</taxon>
        <taxon>Ascomycota</taxon>
        <taxon>Pezizomycotina</taxon>
        <taxon>Eurotiomycetes</taxon>
        <taxon>Eurotiomycetidae</taxon>
        <taxon>Onygenales</taxon>
        <taxon>Ajellomycetaceae</taxon>
        <taxon>Histoplasma</taxon>
    </lineage>
</organism>
<sequence>MHLFSPFNSPDWRCKKFPTLTKTPKADSGNYRWLRMKDQNIPTTAKAEASTWIEFRPPFLYLLQRKIENRALQITPIPGKSPGLMDGGGGQNPTKPHLLGPSTPKFHPAISKPSHSQSVPRSKSPRNFRTKEKFSSYPFRFRRSVPLPISNVPQVWFNFKDGR</sequence>
<accession>F0UBB3</accession>
<name>F0UBB3_AJEC8</name>
<evidence type="ECO:0000313" key="2">
    <source>
        <dbReference type="EMBL" id="EGC43022.1"/>
    </source>
</evidence>
<dbReference type="HOGENOM" id="CLU_1626557_0_0_1"/>
<reference evidence="3" key="1">
    <citation type="submission" date="2008-07" db="EMBL/GenBank/DDBJ databases">
        <title>Annotation of Ajellomyces capsulatus strain H88.</title>
        <authorList>
            <person name="Champion M."/>
            <person name="Cuomo C."/>
            <person name="Ma L.-J."/>
            <person name="Henn M.R."/>
            <person name="Sil A."/>
            <person name="Goldman B."/>
            <person name="Young S.K."/>
            <person name="Kodira C.D."/>
            <person name="Zeng Q."/>
            <person name="Koehrsen M."/>
            <person name="Alvarado L."/>
            <person name="Berlin A."/>
            <person name="Borenstein D."/>
            <person name="Chen Z."/>
            <person name="Engels R."/>
            <person name="Freedman E."/>
            <person name="Gellesch M."/>
            <person name="Goldberg J."/>
            <person name="Griggs A."/>
            <person name="Gujja S."/>
            <person name="Heiman D."/>
            <person name="Hepburn T."/>
            <person name="Howarth C."/>
            <person name="Jen D."/>
            <person name="Larson L."/>
            <person name="Lewis B."/>
            <person name="Mehta T."/>
            <person name="Park D."/>
            <person name="Pearson M."/>
            <person name="Roberts A."/>
            <person name="Saif S."/>
            <person name="Shea T."/>
            <person name="Shenoy N."/>
            <person name="Sisk P."/>
            <person name="Stolte C."/>
            <person name="Sykes S."/>
            <person name="Walk T."/>
            <person name="White J."/>
            <person name="Yandava C."/>
            <person name="Klein B."/>
            <person name="McEwen J.G."/>
            <person name="Puccia R."/>
            <person name="Goldman G.H."/>
            <person name="Felipe M.S."/>
            <person name="Nino-Vega G."/>
            <person name="San-Blas G."/>
            <person name="Taylor J."/>
            <person name="Mendoza L."/>
            <person name="Galagan J."/>
            <person name="Nusbaum C."/>
            <person name="Birren B."/>
        </authorList>
    </citation>
    <scope>NUCLEOTIDE SEQUENCE [LARGE SCALE GENOMIC DNA]</scope>
    <source>
        <strain evidence="3">H88</strain>
    </source>
</reference>
<protein>
    <submittedName>
        <fullName evidence="2">Predicted protein</fullName>
    </submittedName>
</protein>
<dbReference type="Proteomes" id="UP000008142">
    <property type="component" value="Unassembled WGS sequence"/>
</dbReference>
<evidence type="ECO:0000313" key="3">
    <source>
        <dbReference type="Proteomes" id="UP000008142"/>
    </source>
</evidence>
<feature type="region of interest" description="Disordered" evidence="1">
    <location>
        <begin position="76"/>
        <end position="131"/>
    </location>
</feature>
<feature type="compositionally biased region" description="Polar residues" evidence="1">
    <location>
        <begin position="113"/>
        <end position="122"/>
    </location>
</feature>
<dbReference type="OrthoDB" id="10609316at2759"/>